<dbReference type="PROSITE" id="PS50878">
    <property type="entry name" value="RT_POL"/>
    <property type="match status" value="1"/>
</dbReference>
<dbReference type="InterPro" id="IPR002156">
    <property type="entry name" value="RNaseH_domain"/>
</dbReference>
<dbReference type="EMBL" id="AF098806">
    <property type="protein sequence ID" value="AAD19359.1"/>
    <property type="molecule type" value="Genomic_DNA"/>
</dbReference>
<dbReference type="Gene3D" id="3.30.420.10">
    <property type="entry name" value="Ribonuclease H-like superfamily/Ribonuclease H"/>
    <property type="match status" value="2"/>
</dbReference>
<proteinExistence type="predicted"/>
<organism evidence="11">
    <name type="scientific">Sorghum bicolor</name>
    <name type="common">Sorghum</name>
    <name type="synonym">Sorghum vulgare</name>
    <dbReference type="NCBI Taxonomy" id="4558"/>
    <lineage>
        <taxon>Eukaryota</taxon>
        <taxon>Viridiplantae</taxon>
        <taxon>Streptophyta</taxon>
        <taxon>Embryophyta</taxon>
        <taxon>Tracheophyta</taxon>
        <taxon>Spermatophyta</taxon>
        <taxon>Magnoliopsida</taxon>
        <taxon>Liliopsida</taxon>
        <taxon>Poales</taxon>
        <taxon>Poaceae</taxon>
        <taxon>PACMAD clade</taxon>
        <taxon>Panicoideae</taxon>
        <taxon>Andropogonodae</taxon>
        <taxon>Andropogoneae</taxon>
        <taxon>Sorghinae</taxon>
        <taxon>Sorghum</taxon>
    </lineage>
</organism>
<dbReference type="GO" id="GO:0015074">
    <property type="term" value="P:DNA integration"/>
    <property type="evidence" value="ECO:0007669"/>
    <property type="project" value="InterPro"/>
</dbReference>
<dbReference type="GO" id="GO:0006310">
    <property type="term" value="P:DNA recombination"/>
    <property type="evidence" value="ECO:0007669"/>
    <property type="project" value="UniProtKB-KW"/>
</dbReference>
<dbReference type="CDD" id="cd01647">
    <property type="entry name" value="RT_LTR"/>
    <property type="match status" value="1"/>
</dbReference>
<dbReference type="GO" id="GO:0003676">
    <property type="term" value="F:nucleic acid binding"/>
    <property type="evidence" value="ECO:0007669"/>
    <property type="project" value="InterPro"/>
</dbReference>
<protein>
    <submittedName>
        <fullName evidence="11">Polyprotein</fullName>
    </submittedName>
</protein>
<evidence type="ECO:0000256" key="7">
    <source>
        <dbReference type="SAM" id="MobiDB-lite"/>
    </source>
</evidence>
<dbReference type="InterPro" id="IPR036397">
    <property type="entry name" value="RNaseH_sf"/>
</dbReference>
<dbReference type="Pfam" id="PF13456">
    <property type="entry name" value="RVT_3"/>
    <property type="match status" value="1"/>
</dbReference>
<dbReference type="PROSITE" id="PS50879">
    <property type="entry name" value="RNASE_H_1"/>
    <property type="match status" value="1"/>
</dbReference>
<reference evidence="12" key="2">
    <citation type="submission" date="1998-12" db="EMBL/GenBank/DDBJ databases">
        <title>Retrotransposable elements of Sorghum bicolor.</title>
        <authorList>
            <person name="Llaca V."/>
            <person name="Lou A."/>
            <person name="Young S."/>
            <person name="Messing J."/>
        </authorList>
    </citation>
    <scope>NUCLEOTIDE SEQUENCE</scope>
</reference>
<dbReference type="InterPro" id="IPR005162">
    <property type="entry name" value="Retrotrans_gag_dom"/>
</dbReference>
<evidence type="ECO:0000259" key="10">
    <source>
        <dbReference type="PROSITE" id="PS50994"/>
    </source>
</evidence>
<evidence type="ECO:0000256" key="3">
    <source>
        <dbReference type="ARBA" id="ARBA00022722"/>
    </source>
</evidence>
<dbReference type="InterPro" id="IPR000477">
    <property type="entry name" value="RT_dom"/>
</dbReference>
<evidence type="ECO:0000256" key="6">
    <source>
        <dbReference type="ARBA" id="ARBA00023268"/>
    </source>
</evidence>
<dbReference type="EMBL" id="AF114171">
    <property type="protein sequence ID" value="AAD27571.1"/>
    <property type="molecule type" value="Genomic_DNA"/>
</dbReference>
<evidence type="ECO:0000313" key="11">
    <source>
        <dbReference type="EMBL" id="AAD19359.1"/>
    </source>
</evidence>
<dbReference type="Gene3D" id="3.30.70.270">
    <property type="match status" value="2"/>
</dbReference>
<dbReference type="Gene3D" id="3.10.10.10">
    <property type="entry name" value="HIV Type 1 Reverse Transcriptase, subunit A, domain 1"/>
    <property type="match status" value="1"/>
</dbReference>
<dbReference type="GO" id="GO:0016779">
    <property type="term" value="F:nucleotidyltransferase activity"/>
    <property type="evidence" value="ECO:0007669"/>
    <property type="project" value="UniProtKB-KW"/>
</dbReference>
<feature type="compositionally biased region" description="Basic and acidic residues" evidence="7">
    <location>
        <begin position="428"/>
        <end position="450"/>
    </location>
</feature>
<keyword evidence="4" id="KW-0378">Hydrolase</keyword>
<evidence type="ECO:0000256" key="4">
    <source>
        <dbReference type="ARBA" id="ARBA00022759"/>
    </source>
</evidence>
<dbReference type="Pfam" id="PF03732">
    <property type="entry name" value="Retrotrans_gag"/>
    <property type="match status" value="1"/>
</dbReference>
<feature type="region of interest" description="Disordered" evidence="7">
    <location>
        <begin position="537"/>
        <end position="563"/>
    </location>
</feature>
<keyword evidence="4" id="KW-0255">Endonuclease</keyword>
<dbReference type="Pfam" id="PF17921">
    <property type="entry name" value="Integrase_H2C2"/>
    <property type="match status" value="1"/>
</dbReference>
<dbReference type="InterPro" id="IPR021109">
    <property type="entry name" value="Peptidase_aspartic_dom_sf"/>
</dbReference>
<dbReference type="Pfam" id="PF00665">
    <property type="entry name" value="rve"/>
    <property type="match status" value="1"/>
</dbReference>
<dbReference type="SUPFAM" id="SSF56672">
    <property type="entry name" value="DNA/RNA polymerases"/>
    <property type="match status" value="1"/>
</dbReference>
<evidence type="ECO:0000256" key="1">
    <source>
        <dbReference type="ARBA" id="ARBA00022679"/>
    </source>
</evidence>
<evidence type="ECO:0000259" key="9">
    <source>
        <dbReference type="PROSITE" id="PS50879"/>
    </source>
</evidence>
<feature type="domain" description="RNase H type-1" evidence="9">
    <location>
        <begin position="1307"/>
        <end position="1436"/>
    </location>
</feature>
<feature type="region of interest" description="Disordered" evidence="7">
    <location>
        <begin position="1"/>
        <end position="66"/>
    </location>
</feature>
<keyword evidence="5" id="KW-0233">DNA recombination</keyword>
<feature type="domain" description="Reverse transcriptase" evidence="8">
    <location>
        <begin position="902"/>
        <end position="1081"/>
    </location>
</feature>
<evidence type="ECO:0000256" key="2">
    <source>
        <dbReference type="ARBA" id="ARBA00022695"/>
    </source>
</evidence>
<keyword evidence="6" id="KW-0511">Multifunctional enzyme</keyword>
<feature type="region of interest" description="Disordered" evidence="7">
    <location>
        <begin position="339"/>
        <end position="464"/>
    </location>
</feature>
<evidence type="ECO:0000256" key="5">
    <source>
        <dbReference type="ARBA" id="ARBA00023172"/>
    </source>
</evidence>
<dbReference type="Pfam" id="PF00078">
    <property type="entry name" value="RVT_1"/>
    <property type="match status" value="1"/>
</dbReference>
<dbReference type="PROSITE" id="PS50994">
    <property type="entry name" value="INTEGRASE"/>
    <property type="match status" value="1"/>
</dbReference>
<evidence type="ECO:0000313" key="12">
    <source>
        <dbReference type="EMBL" id="AAD27571.1"/>
    </source>
</evidence>
<feature type="domain" description="Integrase catalytic" evidence="10">
    <location>
        <begin position="1594"/>
        <end position="1754"/>
    </location>
</feature>
<dbReference type="InterPro" id="IPR043128">
    <property type="entry name" value="Rev_trsase/Diguanyl_cyclase"/>
</dbReference>
<dbReference type="InterPro" id="IPR041588">
    <property type="entry name" value="Integrase_H2C2"/>
</dbReference>
<feature type="compositionally biased region" description="Low complexity" evidence="7">
    <location>
        <begin position="1"/>
        <end position="10"/>
    </location>
</feature>
<dbReference type="InterPro" id="IPR041577">
    <property type="entry name" value="RT_RNaseH_2"/>
</dbReference>
<feature type="compositionally biased region" description="Basic and acidic residues" evidence="7">
    <location>
        <begin position="339"/>
        <end position="367"/>
    </location>
</feature>
<keyword evidence="3" id="KW-0540">Nuclease</keyword>
<dbReference type="GO" id="GO:0004523">
    <property type="term" value="F:RNA-DNA hybrid ribonuclease activity"/>
    <property type="evidence" value="ECO:0007669"/>
    <property type="project" value="InterPro"/>
</dbReference>
<dbReference type="CDD" id="cd00303">
    <property type="entry name" value="retropepsin_like"/>
    <property type="match status" value="1"/>
</dbReference>
<dbReference type="FunFam" id="3.30.420.10:FF:000032">
    <property type="entry name" value="Retrovirus-related Pol polyprotein from transposon 297-like Protein"/>
    <property type="match status" value="1"/>
</dbReference>
<sequence>MAGKRTSTTRPRGEPSRRGRPRRAVRSTYATVEGEGSEGEQPENEQPETRQEPPPAADPAQPSATQELQQLQAQLRNLQQERDRIAAAYAASQEAAVTATQAAEIRQQLSLLQAEILSMQPPAQPTIQPAVLNSAGPTLDVQPTNYGGMLRGTLDLRSPLSEGLQTSPWPTTYKPITLPKFSGKADPRQFLMSFEAAVASAGGNETVMAKSFVIAAEGDALAWYSMLRPGSIYSWENLRDKILANFQGFAVESLTSTDLFQCRQNQGEALREYFQRFVQTKARAPGVPKEVAIEAAIKGLRIGPFAAHLAREKPASMHELYHEFEKYCRSDNDYRKRLEDQNSQKRQSNDRNSQKKDLSRDERRPQREAGGQMMNIEQPKNDRPENNRPPVEARSSERVPNQAGRGGRNAGWRKNQSQRPRKQYCFFHGEEKGHSTRDCPDAKETQERIKSRSAPQPPIPVAQPREVNHTFPQTFYHSYVGGSSQQHPAPLQPSALASAYYPSFLPAWRPAQQTADHNLPPNYVPPRPPHITYIETQSLPPPPNQLQLLQAPPPPKTEPHPDNQIGPHTPLPTIGMILPIAGGSSMEFQTKKQKKDHLRLVNNVAVQGPVRCTDWSRTPITFTEEDLRLESYPHTDALVITTNVAGWGVSRILVDSGSSADIIFAGTFDQMKLSRSQLQPSESPLIGFGGKQIHALGKVALPVSFGTTENARTEYVTFDVVDLHYPYNAIFGRGFLNKFNAAAHMGYLCMKIPALHGVITVHGSQKEARNIEKAIYKSFRNINSVDSTQHEASQPPDMPRGKTNLADQEETKCIPLQEAVPDKKVTISATLSREEELELLDVLQKNQDIFAWSAADLQGVSRDIIEHSLDIDPRMRPKKQRQRKMSEERTLAAKAEVQRLLDAKVIREVIYPEWLANVVLVPKKNGKMRMCIDFTDLNKACVKDSFPLPRIDTSVDKAAGCQRFSLLDCFSGYHQIWLKKEDEGKASFTTPFGTYCYTRMPEGLKNAGATFSRMMGKVLGSQLQRNIIAYVDDVVVMSKRKEDHIKDLQETFVNLRSAGLKLNPEKCVFGVSKGKMLGYIISSEGIRANPDKTKAIMSMAEPSNKKEVQRLTGRIAALNRFISRSAERSLPFFKVLREGKTEWGPEQSEAFRQLKNYIATNLLVTVPEPDTPLLLYVAASEHAVSGVLVHETSDTKGTVQRPVYYVSEALSGAKLNYTEIEKIAYAVLCASRKLKHYFQSHEIKVPTSQPLGDILRNKEASGRIGKWAAELSQFDITYVPRTSIKSQALADFMADWTPSNKNEEKVIDQPWTLYTDGAWGQAGAGAAAVLIAPSGLKLKFAIRLEFKATNNIAEYEGLILGLNKAKASGAKTLVIKTDSQVVAGQVEKEYLAHNPELARYLAVVRGLERRFKGFTLQYIPRAENYEADELAKAAANNTPLPEGTFHQIVTTPATETLPKAFRSVLLTESEDWRQAIADCLKGKTTVDDEATAKRMEARARNYTSIDGILYKKGVVQPLLKCISQSEGRELLREIHSGMCGSHIGPRALSAKALRQGFYWPTHIRDAEEIVKTCKACQTFSPIQSGPSALTQLIPASWPLQRWGMDLVGPMPTAQGGNKFAVVAIEYFTRWIEAKPLTTITSETIRKFFWQNIVCRFGVPRLLTVDNGKQFDSDNFKEFCHLIGTKIAFASVYHPESNGAVERANRTIFSAISKTLLNLRKGKWVEELPRVVWSHNTTVSRATGFTPFKLLYGEEAMLPEEIKHQSLRSMKQQLAEDEEYCKETLESIRLEAVENITRYQQETKNWRDRKVVRKDIQNGDLVLRKKGDHPNAGKLQPKWEGPYTAIQAGRSGSFYLKDLEGRTSTHTWNVDNLRRFYI</sequence>
<feature type="compositionally biased region" description="Acidic residues" evidence="7">
    <location>
        <begin position="35"/>
        <end position="46"/>
    </location>
</feature>
<dbReference type="InterPro" id="IPR043502">
    <property type="entry name" value="DNA/RNA_pol_sf"/>
</dbReference>
<dbReference type="InterPro" id="IPR050951">
    <property type="entry name" value="Retrovirus_Pol_polyprotein"/>
</dbReference>
<dbReference type="PANTHER" id="PTHR37984">
    <property type="entry name" value="PROTEIN CBG26694"/>
    <property type="match status" value="1"/>
</dbReference>
<accession>Q9ZNW4</accession>
<dbReference type="InterPro" id="IPR012337">
    <property type="entry name" value="RNaseH-like_sf"/>
</dbReference>
<dbReference type="CDD" id="cd09279">
    <property type="entry name" value="RNase_HI_like"/>
    <property type="match status" value="1"/>
</dbReference>
<dbReference type="Gene3D" id="1.10.340.70">
    <property type="match status" value="1"/>
</dbReference>
<name>Q9ZNW4_SORBI</name>
<keyword evidence="1" id="KW-0808">Transferase</keyword>
<keyword evidence="2" id="KW-0548">Nucleotidyltransferase</keyword>
<dbReference type="Pfam" id="PF17919">
    <property type="entry name" value="RT_RNaseH_2"/>
    <property type="match status" value="1"/>
</dbReference>
<dbReference type="Gene3D" id="2.40.70.10">
    <property type="entry name" value="Acid Proteases"/>
    <property type="match status" value="1"/>
</dbReference>
<evidence type="ECO:0000259" key="8">
    <source>
        <dbReference type="PROSITE" id="PS50878"/>
    </source>
</evidence>
<dbReference type="InterPro" id="IPR001584">
    <property type="entry name" value="Integrase_cat-core"/>
</dbReference>
<dbReference type="SUPFAM" id="SSF53098">
    <property type="entry name" value="Ribonuclease H-like"/>
    <property type="match status" value="2"/>
</dbReference>
<dbReference type="PANTHER" id="PTHR37984:SF5">
    <property type="entry name" value="PROTEIN NYNRIN-LIKE"/>
    <property type="match status" value="1"/>
</dbReference>
<reference evidence="11" key="1">
    <citation type="submission" date="1998-10" db="EMBL/GenBank/DDBJ databases">
        <title>Retroelements in a gene-dense region in Sorghum bicolor.</title>
        <authorList>
            <person name="Llaca V."/>
            <person name="Lou A."/>
            <person name="Young S."/>
            <person name="Sato N."/>
            <person name="Messing J."/>
        </authorList>
    </citation>
    <scope>NUCLEOTIDE SEQUENCE</scope>
</reference>